<dbReference type="Proteomes" id="UP000268070">
    <property type="component" value="Chromosome"/>
</dbReference>
<proteinExistence type="predicted"/>
<evidence type="ECO:0000313" key="1">
    <source>
        <dbReference type="EMBL" id="AYN20162.1"/>
    </source>
</evidence>
<dbReference type="AlphaFoldDB" id="A0A3G2HSQ1"/>
<reference evidence="1 2" key="1">
    <citation type="submission" date="2018-09" db="EMBL/GenBank/DDBJ databases">
        <title>Complete genome sequence of the hydrocarbonoclastic bacterium Alcaligenes aquatilis QD168, isolated from a crude-oil polluted marine sediment of Central Chile.</title>
        <authorList>
            <person name="Duran R.E."/>
            <person name="Barra B."/>
            <person name="Salva-Serra F."/>
            <person name="Mendez V."/>
            <person name="Moore E.R.B."/>
            <person name="Seeger M."/>
        </authorList>
    </citation>
    <scope>NUCLEOTIDE SEQUENCE [LARGE SCALE GENOMIC DNA]</scope>
    <source>
        <strain evidence="1 2">QD168</strain>
    </source>
</reference>
<dbReference type="RefSeq" id="WP_121738406.1">
    <property type="nucleotide sequence ID" value="NZ_CP032153.1"/>
</dbReference>
<gene>
    <name evidence="1" type="ORF">D3M96_06230</name>
</gene>
<dbReference type="EMBL" id="CP032153">
    <property type="protein sequence ID" value="AYN20162.1"/>
    <property type="molecule type" value="Genomic_DNA"/>
</dbReference>
<evidence type="ECO:0000313" key="2">
    <source>
        <dbReference type="Proteomes" id="UP000268070"/>
    </source>
</evidence>
<protein>
    <submittedName>
        <fullName evidence="1">Uncharacterized protein</fullName>
    </submittedName>
</protein>
<sequence>MEICFHQDPVLVADLCADLHQHGAIYWHSMRPNFRLVFDMVKQQGLEVLPLAANVGGDFLNYIIRLDCVEQEGLEATGQRVSAAMARWMELGEPVPHIERL</sequence>
<dbReference type="KEGG" id="aaqu:D3M96_06230"/>
<accession>A0A3G2HSQ1</accession>
<dbReference type="OrthoDB" id="9930487at2"/>
<name>A0A3G2HSQ1_9BURK</name>
<organism evidence="1 2">
    <name type="scientific">Alcaligenes aquatilis</name>
    <dbReference type="NCBI Taxonomy" id="323284"/>
    <lineage>
        <taxon>Bacteria</taxon>
        <taxon>Pseudomonadati</taxon>
        <taxon>Pseudomonadota</taxon>
        <taxon>Betaproteobacteria</taxon>
        <taxon>Burkholderiales</taxon>
        <taxon>Alcaligenaceae</taxon>
        <taxon>Alcaligenes</taxon>
    </lineage>
</organism>